<dbReference type="Proteomes" id="UP000255129">
    <property type="component" value="Unassembled WGS sequence"/>
</dbReference>
<feature type="signal peptide" evidence="1">
    <location>
        <begin position="1"/>
        <end position="21"/>
    </location>
</feature>
<dbReference type="OrthoDB" id="9798130at2"/>
<feature type="chain" id="PRO_5016979627" evidence="1">
    <location>
        <begin position="22"/>
        <end position="109"/>
    </location>
</feature>
<name>A0A379G3B1_9GAMM</name>
<dbReference type="RefSeq" id="WP_115164297.1">
    <property type="nucleotide sequence ID" value="NZ_UGUA01000002.1"/>
</dbReference>
<accession>A0A379G3B1</accession>
<evidence type="ECO:0000313" key="2">
    <source>
        <dbReference type="EMBL" id="SUC35519.1"/>
    </source>
</evidence>
<proteinExistence type="predicted"/>
<gene>
    <name evidence="2" type="ORF">NCTC12026_01916</name>
</gene>
<dbReference type="InterPro" id="IPR008309">
    <property type="entry name" value="YdbL"/>
</dbReference>
<dbReference type="PIRSF" id="PIRSF025560">
    <property type="entry name" value="UCP025560"/>
    <property type="match status" value="1"/>
</dbReference>
<protein>
    <submittedName>
        <fullName evidence="2">Uncharacterized protein conserved in bacteria</fullName>
    </submittedName>
</protein>
<organism evidence="2 3">
    <name type="scientific">Providencia rustigianii</name>
    <dbReference type="NCBI Taxonomy" id="158850"/>
    <lineage>
        <taxon>Bacteria</taxon>
        <taxon>Pseudomonadati</taxon>
        <taxon>Pseudomonadota</taxon>
        <taxon>Gammaproteobacteria</taxon>
        <taxon>Enterobacterales</taxon>
        <taxon>Morganellaceae</taxon>
        <taxon>Providencia</taxon>
    </lineage>
</organism>
<dbReference type="EMBL" id="UGUA01000002">
    <property type="protein sequence ID" value="SUC35519.1"/>
    <property type="molecule type" value="Genomic_DNA"/>
</dbReference>
<evidence type="ECO:0000313" key="3">
    <source>
        <dbReference type="Proteomes" id="UP000255129"/>
    </source>
</evidence>
<dbReference type="AlphaFoldDB" id="A0A379G3B1"/>
<reference evidence="2 3" key="1">
    <citation type="submission" date="2018-06" db="EMBL/GenBank/DDBJ databases">
        <authorList>
            <consortium name="Pathogen Informatics"/>
            <person name="Doyle S."/>
        </authorList>
    </citation>
    <scope>NUCLEOTIDE SEQUENCE [LARGE SCALE GENOMIC DNA]</scope>
    <source>
        <strain evidence="2 3">NCTC12026</strain>
    </source>
</reference>
<evidence type="ECO:0000256" key="1">
    <source>
        <dbReference type="SAM" id="SignalP"/>
    </source>
</evidence>
<sequence length="109" mass="12130">MMNLIKVIILFSAFSIFSAFALTVDEGKNQGLIGETFSGYLAVVDPNNPEAKVLIEQINAERKAKYDEIARKNNLKTNDVAKLAGQKLVDRADKGEYVRGINGQWVKKK</sequence>
<dbReference type="Pfam" id="PF07027">
    <property type="entry name" value="DUF1318"/>
    <property type="match status" value="1"/>
</dbReference>
<keyword evidence="1" id="KW-0732">Signal</keyword>